<dbReference type="Pfam" id="PF03551">
    <property type="entry name" value="PadR"/>
    <property type="match status" value="1"/>
</dbReference>
<keyword evidence="3" id="KW-1185">Reference proteome</keyword>
<dbReference type="PANTHER" id="PTHR43252">
    <property type="entry name" value="TRANSCRIPTIONAL REGULATOR YQJI"/>
    <property type="match status" value="1"/>
</dbReference>
<evidence type="ECO:0000259" key="1">
    <source>
        <dbReference type="Pfam" id="PF03551"/>
    </source>
</evidence>
<gene>
    <name evidence="2" type="ORF">I5U13_11705</name>
</gene>
<feature type="domain" description="Transcription regulator PadR N-terminal" evidence="1">
    <location>
        <begin position="33"/>
        <end position="105"/>
    </location>
</feature>
<organism evidence="2 3">
    <name type="scientific">Serratia rubidaea</name>
    <name type="common">Serratia marinorubra</name>
    <dbReference type="NCBI Taxonomy" id="61652"/>
    <lineage>
        <taxon>Bacteria</taxon>
        <taxon>Pseudomonadati</taxon>
        <taxon>Pseudomonadota</taxon>
        <taxon>Gammaproteobacteria</taxon>
        <taxon>Enterobacterales</taxon>
        <taxon>Yersiniaceae</taxon>
        <taxon>Serratia</taxon>
    </lineage>
</organism>
<reference evidence="2 3" key="1">
    <citation type="submission" date="2020-11" db="EMBL/GenBank/DDBJ databases">
        <title>Enhanced detection system for hospital associated transmission using whole genome sequencing surveillance.</title>
        <authorList>
            <person name="Harrison L.H."/>
            <person name="Van Tyne D."/>
            <person name="Marsh J.W."/>
            <person name="Griffith M.P."/>
            <person name="Snyder D.J."/>
            <person name="Cooper V.S."/>
            <person name="Mustapha M."/>
        </authorList>
    </citation>
    <scope>NUCLEOTIDE SEQUENCE [LARGE SCALE GENOMIC DNA]</scope>
    <source>
        <strain evidence="2 3">SER00230</strain>
    </source>
</reference>
<dbReference type="PANTHER" id="PTHR43252:SF7">
    <property type="entry name" value="TRANSCRIPTIONAL REGULATOR YQJI"/>
    <property type="match status" value="1"/>
</dbReference>
<evidence type="ECO:0000313" key="3">
    <source>
        <dbReference type="Proteomes" id="UP000624159"/>
    </source>
</evidence>
<accession>A0ABS0MDY4</accession>
<dbReference type="InterPro" id="IPR036388">
    <property type="entry name" value="WH-like_DNA-bd_sf"/>
</dbReference>
<dbReference type="EMBL" id="JADULK010000005">
    <property type="protein sequence ID" value="MBH1930320.1"/>
    <property type="molecule type" value="Genomic_DNA"/>
</dbReference>
<proteinExistence type="predicted"/>
<evidence type="ECO:0000313" key="2">
    <source>
        <dbReference type="EMBL" id="MBH1930320.1"/>
    </source>
</evidence>
<name>A0ABS0MDY4_SERRU</name>
<comment type="caution">
    <text evidence="2">The sequence shown here is derived from an EMBL/GenBank/DDBJ whole genome shotgun (WGS) entry which is preliminary data.</text>
</comment>
<dbReference type="InterPro" id="IPR005149">
    <property type="entry name" value="Tscrpt_reg_PadR_N"/>
</dbReference>
<protein>
    <submittedName>
        <fullName evidence="2">PadR family transcriptional regulator</fullName>
    </submittedName>
</protein>
<dbReference type="Gene3D" id="1.10.10.10">
    <property type="entry name" value="Winged helix-like DNA-binding domain superfamily/Winged helix DNA-binding domain"/>
    <property type="match status" value="1"/>
</dbReference>
<dbReference type="Proteomes" id="UP000624159">
    <property type="component" value="Unassembled WGS sequence"/>
</dbReference>
<dbReference type="InterPro" id="IPR036390">
    <property type="entry name" value="WH_DNA-bd_sf"/>
</dbReference>
<dbReference type="SUPFAM" id="SSF46785">
    <property type="entry name" value="Winged helix' DNA-binding domain"/>
    <property type="match status" value="1"/>
</dbReference>
<sequence>MSGKTSGCKPVQDYLSQDYWKGTIKMSLSKFFILCVLHEAPMHGYDIARAVDRRTQGCCSPSEGALYPALRDFEQGGYLTSSNETVNGRGRKVYRLTEKGREAFRVAVSAWMEVTHWISDTKHFIAK</sequence>
<dbReference type="RefSeq" id="WP_197664021.1">
    <property type="nucleotide sequence ID" value="NZ_JADULK010000005.1"/>
</dbReference>